<evidence type="ECO:0000256" key="1">
    <source>
        <dbReference type="SAM" id="MobiDB-lite"/>
    </source>
</evidence>
<dbReference type="RefSeq" id="WP_257716181.1">
    <property type="nucleotide sequence ID" value="NZ_JANJOU010000007.1"/>
</dbReference>
<gene>
    <name evidence="2" type="ORF">NRP21_10665</name>
</gene>
<keyword evidence="3" id="KW-1185">Reference proteome</keyword>
<proteinExistence type="predicted"/>
<feature type="region of interest" description="Disordered" evidence="1">
    <location>
        <begin position="1"/>
        <end position="23"/>
    </location>
</feature>
<dbReference type="PRINTS" id="PR01217">
    <property type="entry name" value="PRICHEXTENSN"/>
</dbReference>
<dbReference type="Proteomes" id="UP001524642">
    <property type="component" value="Unassembled WGS sequence"/>
</dbReference>
<reference evidence="2 3" key="1">
    <citation type="submission" date="2022-06" db="EMBL/GenBank/DDBJ databases">
        <title>Roseomonas CN29.</title>
        <authorList>
            <person name="Cheng Y."/>
            <person name="He X."/>
        </authorList>
    </citation>
    <scope>NUCLEOTIDE SEQUENCE [LARGE SCALE GENOMIC DNA]</scope>
    <source>
        <strain evidence="2 3">CN29</strain>
    </source>
</reference>
<accession>A0ABT1X329</accession>
<evidence type="ECO:0000313" key="3">
    <source>
        <dbReference type="Proteomes" id="UP001524642"/>
    </source>
</evidence>
<sequence>MRYRSFGNEAVRNPIPQTPPQQAEEQAFSVLGDALAGVEDLPPDAVMGGAAPVPTEAPMLPVRDSYPTYPIGIAEPLAPDPYAALEMAPPPPVPPEPPQPVPVLPAAQPMAVVPSGVPAAPAYQQAVPAAPPIPAPQPAPLPPAPRPVAVAPEPPASSLLQVLLGGPVQPQPVPPPVPEPVPVPVAPVAPAAPVQVAPVQPPAQPLADRAPPPVPVVPQAAAPLIMPMLTALPAASWPPAGFAGGTGSSLLDTLMGVGAGSSAGTIHYPLLDALGDAMRGTAGEPSPRHWPAARVDIALPELLRRIATGVRFARSAA</sequence>
<evidence type="ECO:0000313" key="2">
    <source>
        <dbReference type="EMBL" id="MCR0982513.1"/>
    </source>
</evidence>
<name>A0ABT1X329_9PROT</name>
<comment type="caution">
    <text evidence="2">The sequence shown here is derived from an EMBL/GenBank/DDBJ whole genome shotgun (WGS) entry which is preliminary data.</text>
</comment>
<protein>
    <submittedName>
        <fullName evidence="2">Uncharacterized protein</fullName>
    </submittedName>
</protein>
<dbReference type="EMBL" id="JANJOU010000007">
    <property type="protein sequence ID" value="MCR0982513.1"/>
    <property type="molecule type" value="Genomic_DNA"/>
</dbReference>
<organism evidence="2 3">
    <name type="scientific">Roseomonas populi</name>
    <dbReference type="NCBI Taxonomy" id="3121582"/>
    <lineage>
        <taxon>Bacteria</taxon>
        <taxon>Pseudomonadati</taxon>
        <taxon>Pseudomonadota</taxon>
        <taxon>Alphaproteobacteria</taxon>
        <taxon>Acetobacterales</taxon>
        <taxon>Roseomonadaceae</taxon>
        <taxon>Roseomonas</taxon>
    </lineage>
</organism>